<dbReference type="EMBL" id="JADOTZ010000001">
    <property type="protein sequence ID" value="MBG6085812.1"/>
    <property type="molecule type" value="Genomic_DNA"/>
</dbReference>
<evidence type="ECO:0000313" key="2">
    <source>
        <dbReference type="EMBL" id="MBG6085812.1"/>
    </source>
</evidence>
<dbReference type="RefSeq" id="WP_196836955.1">
    <property type="nucleotide sequence ID" value="NZ_JADOTZ010000001.1"/>
</dbReference>
<dbReference type="Proteomes" id="UP000625033">
    <property type="component" value="Unassembled WGS sequence"/>
</dbReference>
<keyword evidence="1" id="KW-0175">Coiled coil</keyword>
<keyword evidence="3" id="KW-1185">Reference proteome</keyword>
<evidence type="ECO:0000313" key="3">
    <source>
        <dbReference type="Proteomes" id="UP000625033"/>
    </source>
</evidence>
<gene>
    <name evidence="2" type="ORF">IW252_002579</name>
</gene>
<feature type="coiled-coil region" evidence="1">
    <location>
        <begin position="33"/>
        <end position="60"/>
    </location>
</feature>
<name>A0A931DCC0_9MICC</name>
<dbReference type="AlphaFoldDB" id="A0A931DCC0"/>
<accession>A0A931DCC0</accession>
<evidence type="ECO:0000256" key="1">
    <source>
        <dbReference type="SAM" id="Coils"/>
    </source>
</evidence>
<proteinExistence type="predicted"/>
<organism evidence="2 3">
    <name type="scientific">Zhihengliuella flava</name>
    <dbReference type="NCBI Taxonomy" id="1285193"/>
    <lineage>
        <taxon>Bacteria</taxon>
        <taxon>Bacillati</taxon>
        <taxon>Actinomycetota</taxon>
        <taxon>Actinomycetes</taxon>
        <taxon>Micrococcales</taxon>
        <taxon>Micrococcaceae</taxon>
        <taxon>Zhihengliuella</taxon>
    </lineage>
</organism>
<reference evidence="2" key="1">
    <citation type="submission" date="2020-11" db="EMBL/GenBank/DDBJ databases">
        <title>Sequencing the genomes of 1000 actinobacteria strains.</title>
        <authorList>
            <person name="Klenk H.-P."/>
        </authorList>
    </citation>
    <scope>NUCLEOTIDE SEQUENCE</scope>
    <source>
        <strain evidence="2">DSM 26152</strain>
    </source>
</reference>
<comment type="caution">
    <text evidence="2">The sequence shown here is derived from an EMBL/GenBank/DDBJ whole genome shotgun (WGS) entry which is preliminary data.</text>
</comment>
<sequence>MTENQNLDPETFDLDDWLIDAALPEESVDVYKRADVISELSELKRRIEELQDAGNTGEQTAGEKSERSKLEARYTDLLNTFGNSRLTVYVSAIPGEHRKSLLDAHNARVESGEIPKEQDGLEFGWLILSESIVGVKKGDGDRRPVRWTVAQVKKLKEKVGEVQLLELTKAQRIAQNAIPEVDADFLLTASGTNSHGTEA</sequence>
<protein>
    <submittedName>
        <fullName evidence="2">Uncharacterized protein</fullName>
    </submittedName>
</protein>